<dbReference type="EMBL" id="JACRJB010000025">
    <property type="protein sequence ID" value="MBI5129871.1"/>
    <property type="molecule type" value="Genomic_DNA"/>
</dbReference>
<gene>
    <name evidence="1" type="ORF">HZA66_10540</name>
</gene>
<evidence type="ECO:0000313" key="2">
    <source>
        <dbReference type="Proteomes" id="UP000782519"/>
    </source>
</evidence>
<dbReference type="AlphaFoldDB" id="A0A933RX78"/>
<evidence type="ECO:0008006" key="3">
    <source>
        <dbReference type="Google" id="ProtNLM"/>
    </source>
</evidence>
<protein>
    <recommendedName>
        <fullName evidence="3">Integrase</fullName>
    </recommendedName>
</protein>
<comment type="caution">
    <text evidence="1">The sequence shown here is derived from an EMBL/GenBank/DDBJ whole genome shotgun (WGS) entry which is preliminary data.</text>
</comment>
<reference evidence="1" key="1">
    <citation type="submission" date="2020-07" db="EMBL/GenBank/DDBJ databases">
        <title>Huge and variable diversity of episymbiotic CPR bacteria and DPANN archaea in groundwater ecosystems.</title>
        <authorList>
            <person name="He C.Y."/>
            <person name="Keren R."/>
            <person name="Whittaker M."/>
            <person name="Farag I.F."/>
            <person name="Doudna J."/>
            <person name="Cate J.H.D."/>
            <person name="Banfield J.F."/>
        </authorList>
    </citation>
    <scope>NUCLEOTIDE SEQUENCE</scope>
    <source>
        <strain evidence="1">NC_groundwater_1818_Pr3_B-0.1um_66_35</strain>
    </source>
</reference>
<proteinExistence type="predicted"/>
<organism evidence="1 2">
    <name type="scientific">Rhodopseudomonas palustris</name>
    <dbReference type="NCBI Taxonomy" id="1076"/>
    <lineage>
        <taxon>Bacteria</taxon>
        <taxon>Pseudomonadati</taxon>
        <taxon>Pseudomonadota</taxon>
        <taxon>Alphaproteobacteria</taxon>
        <taxon>Hyphomicrobiales</taxon>
        <taxon>Nitrobacteraceae</taxon>
        <taxon>Rhodopseudomonas</taxon>
    </lineage>
</organism>
<name>A0A933RX78_RHOPL</name>
<evidence type="ECO:0000313" key="1">
    <source>
        <dbReference type="EMBL" id="MBI5129871.1"/>
    </source>
</evidence>
<dbReference type="Proteomes" id="UP000782519">
    <property type="component" value="Unassembled WGS sequence"/>
</dbReference>
<accession>A0A933RX78</accession>
<sequence>MNVHALPDLQLLDARSALEALTTRARALGSFGKDIVFDEPIWDLSNVKRAVPSAAQTARLFFTRHTLRETRSMEGREAFRTDFANLIKSLIVLRELSRKSGPDIYKKLLQASRHLYETLSDRDFDPGSITSEDFVAAATAISKQEGATRKSQGDRLEEIAAFINKHGLSRFRISFRSNVVRMERDNRTSDSAKLARAKKLPSEEVIDAVIAMSNEVRNNGDDADILRASVIEVMLSAPWRINELLSGPHDCLRKGQKTDPQTGERSDAYGLNHLGSKGADDDVKWFPTPMVDVALRALDDIRRITQPARNIAEWMEAHPGRAHLAEPWRLGDPEMYLTMKDVADALGLASKEAATYWLAAHKVDRFKRDHRFWCRLADLEAAVVASQPVLAPGSPPLSKYLFLVPDHFFRTDMATVHPIIKVVGIAQIHCFLSTAGKHKSVFERLGIADAEERPYVVTTKAFRHYLNTIAQEGCLPQLDIARWSGRKRVEQNAAYNHTGGVHLGKQLRSMLDTGHVDGPIAATVDALPLADRDRFLKSRFATAHTTDIGVCIQDWSMAPCPSHGACAGCGDHLVIKGNETHKGRAERLLVEHETMLALAKAEMDYGNSGAGPWVEHTEKMVNGLKKTIAVHADPDTPDGTLVQV</sequence>